<proteinExistence type="predicted"/>
<dbReference type="InterPro" id="IPR011856">
    <property type="entry name" value="tRNA_endonuc-like_dom_sf"/>
</dbReference>
<gene>
    <name evidence="2" type="ORF">S01H1_69706</name>
</gene>
<organism evidence="2">
    <name type="scientific">marine sediment metagenome</name>
    <dbReference type="NCBI Taxonomy" id="412755"/>
    <lineage>
        <taxon>unclassified sequences</taxon>
        <taxon>metagenomes</taxon>
        <taxon>ecological metagenomes</taxon>
    </lineage>
</organism>
<feature type="domain" description="Endonuclease NucS C-terminal" evidence="1">
    <location>
        <begin position="28"/>
        <end position="97"/>
    </location>
</feature>
<dbReference type="Pfam" id="PF01939">
    <property type="entry name" value="NucS_C"/>
    <property type="match status" value="1"/>
</dbReference>
<accession>X0WWA3</accession>
<feature type="non-terminal residue" evidence="2">
    <location>
        <position position="99"/>
    </location>
</feature>
<sequence>MLFEISKENKNEIQRISRTTLSSIGWDEKDLENMIVKNVIEVIPDDQLMPFFQERNFQEEADIFALDKEGNLYIFELKSVEGGLDAVNQIMRYAVKFGQ</sequence>
<dbReference type="GO" id="GO:0004519">
    <property type="term" value="F:endonuclease activity"/>
    <property type="evidence" value="ECO:0007669"/>
    <property type="project" value="InterPro"/>
</dbReference>
<dbReference type="EMBL" id="BARS01046298">
    <property type="protein sequence ID" value="GAG28733.1"/>
    <property type="molecule type" value="Genomic_DNA"/>
</dbReference>
<dbReference type="InterPro" id="IPR048301">
    <property type="entry name" value="NucS_C"/>
</dbReference>
<dbReference type="GO" id="GO:0003676">
    <property type="term" value="F:nucleic acid binding"/>
    <property type="evidence" value="ECO:0007669"/>
    <property type="project" value="InterPro"/>
</dbReference>
<dbReference type="AlphaFoldDB" id="X0WWA3"/>
<evidence type="ECO:0000259" key="1">
    <source>
        <dbReference type="Pfam" id="PF01939"/>
    </source>
</evidence>
<evidence type="ECO:0000313" key="2">
    <source>
        <dbReference type="EMBL" id="GAG28733.1"/>
    </source>
</evidence>
<comment type="caution">
    <text evidence="2">The sequence shown here is derived from an EMBL/GenBank/DDBJ whole genome shotgun (WGS) entry which is preliminary data.</text>
</comment>
<name>X0WWA3_9ZZZZ</name>
<protein>
    <recommendedName>
        <fullName evidence="1">Endonuclease NucS C-terminal domain-containing protein</fullName>
    </recommendedName>
</protein>
<dbReference type="Gene3D" id="3.40.1350.10">
    <property type="match status" value="1"/>
</dbReference>
<reference evidence="2" key="1">
    <citation type="journal article" date="2014" name="Front. Microbiol.">
        <title>High frequency of phylogenetically diverse reductive dehalogenase-homologous genes in deep subseafloor sedimentary metagenomes.</title>
        <authorList>
            <person name="Kawai M."/>
            <person name="Futagami T."/>
            <person name="Toyoda A."/>
            <person name="Takaki Y."/>
            <person name="Nishi S."/>
            <person name="Hori S."/>
            <person name="Arai W."/>
            <person name="Tsubouchi T."/>
            <person name="Morono Y."/>
            <person name="Uchiyama I."/>
            <person name="Ito T."/>
            <person name="Fujiyama A."/>
            <person name="Inagaki F."/>
            <person name="Takami H."/>
        </authorList>
    </citation>
    <scope>NUCLEOTIDE SEQUENCE</scope>
    <source>
        <strain evidence="2">Expedition CK06-06</strain>
    </source>
</reference>